<feature type="domain" description="Alpha-D-phosphohexomutase alpha/beta/alpha" evidence="9">
    <location>
        <begin position="158"/>
        <end position="251"/>
    </location>
</feature>
<keyword evidence="4 7" id="KW-0479">Metal-binding</keyword>
<feature type="domain" description="Alpha-D-phosphohexomutase alpha/beta/alpha" evidence="8">
    <location>
        <begin position="13"/>
        <end position="141"/>
    </location>
</feature>
<dbReference type="GO" id="GO:0016868">
    <property type="term" value="F:intramolecular phosphotransferase activity"/>
    <property type="evidence" value="ECO:0007669"/>
    <property type="project" value="InterPro"/>
</dbReference>
<comment type="cofactor">
    <cofactor evidence="1">
        <name>Mg(2+)</name>
        <dbReference type="ChEBI" id="CHEBI:18420"/>
    </cofactor>
</comment>
<dbReference type="InterPro" id="IPR036900">
    <property type="entry name" value="A-D-PHexomutase_C_sf"/>
</dbReference>
<dbReference type="SUPFAM" id="SSF55957">
    <property type="entry name" value="Phosphoglucomutase, C-terminal domain"/>
    <property type="match status" value="1"/>
</dbReference>
<dbReference type="PROSITE" id="PS00710">
    <property type="entry name" value="PGM_PMM"/>
    <property type="match status" value="1"/>
</dbReference>
<evidence type="ECO:0008006" key="13">
    <source>
        <dbReference type="Google" id="ProtNLM"/>
    </source>
</evidence>
<name>A0A5C0UHE5_9PROT</name>
<evidence type="ECO:0000259" key="9">
    <source>
        <dbReference type="Pfam" id="PF02879"/>
    </source>
</evidence>
<dbReference type="GO" id="GO:0005975">
    <property type="term" value="P:carbohydrate metabolic process"/>
    <property type="evidence" value="ECO:0007669"/>
    <property type="project" value="InterPro"/>
</dbReference>
<dbReference type="PRINTS" id="PR00509">
    <property type="entry name" value="PGMPMM"/>
</dbReference>
<evidence type="ECO:0000256" key="6">
    <source>
        <dbReference type="ARBA" id="ARBA00023235"/>
    </source>
</evidence>
<dbReference type="Gene3D" id="3.30.310.50">
    <property type="entry name" value="Alpha-D-phosphohexomutase, C-terminal domain"/>
    <property type="match status" value="1"/>
</dbReference>
<dbReference type="InterPro" id="IPR016055">
    <property type="entry name" value="A-D-PHexomutase_a/b/a-I/II/III"/>
</dbReference>
<evidence type="ECO:0000256" key="5">
    <source>
        <dbReference type="ARBA" id="ARBA00022842"/>
    </source>
</evidence>
<evidence type="ECO:0000256" key="1">
    <source>
        <dbReference type="ARBA" id="ARBA00001946"/>
    </source>
</evidence>
<dbReference type="EMBL" id="CP043314">
    <property type="protein sequence ID" value="QEK39091.1"/>
    <property type="molecule type" value="Genomic_DNA"/>
</dbReference>
<dbReference type="Proteomes" id="UP000324924">
    <property type="component" value="Chromosome"/>
</dbReference>
<dbReference type="Pfam" id="PF02880">
    <property type="entry name" value="PGM_PMM_III"/>
    <property type="match status" value="1"/>
</dbReference>
<dbReference type="Pfam" id="PF02879">
    <property type="entry name" value="PGM_PMM_II"/>
    <property type="match status" value="1"/>
</dbReference>
<evidence type="ECO:0000256" key="7">
    <source>
        <dbReference type="RuleBase" id="RU004326"/>
    </source>
</evidence>
<proteinExistence type="inferred from homology"/>
<dbReference type="SUPFAM" id="SSF53738">
    <property type="entry name" value="Phosphoglucomutase, first 3 domains"/>
    <property type="match status" value="3"/>
</dbReference>
<gene>
    <name evidence="11" type="ORF">FZC36_01410</name>
</gene>
<evidence type="ECO:0000259" key="10">
    <source>
        <dbReference type="Pfam" id="PF02880"/>
    </source>
</evidence>
<dbReference type="KEGG" id="nabu:FZC36_01410"/>
<dbReference type="InterPro" id="IPR005845">
    <property type="entry name" value="A-D-PHexomutase_a/b/a-II"/>
</dbReference>
<sequence>MEFMVSNLFPRNVIGDYDIRGKVGIDFSAEHAYQVGLAFGSIVQQQEGKTVSVGQDRRKTSPMFSSMLIKGLLDSGANVIDLGKTTTPYVSSSYNFIDCDASISVTASHNPAHYNGFKFSLFGNSFFGDDLQKMYERIVNKSFRSGSGKLTKRSFVDNYINYIKRNFNISEKSKVIWDCGHGAAGEFIELAVKDLKGEHKIIRSEPKDVPDYDNSKISFLEKTKEELDKNPGFIAFTFDGDADRLVIVDEKKEVWTGDEVLCFLSLVKRIKSGQKISTVWTSKSSKKITDWLKEFEIESFFSKVGHCYLTNAMNKNLSSIGGEISGHYIFRDNFFTIDDGIFTALRFLDCMSIFPYKLNQIKSIFPKVWVSPSLRIKCGTLKKKEIMEYVENILVISDHSFELKDDSIIVNHPMGWWLIRPSQTENVVSLRCEGWNENGYMEVKNFMETTLANIGLII</sequence>
<evidence type="ECO:0000256" key="2">
    <source>
        <dbReference type="ARBA" id="ARBA00010231"/>
    </source>
</evidence>
<evidence type="ECO:0000313" key="11">
    <source>
        <dbReference type="EMBL" id="QEK39091.1"/>
    </source>
</evidence>
<evidence type="ECO:0000256" key="3">
    <source>
        <dbReference type="ARBA" id="ARBA00022553"/>
    </source>
</evidence>
<accession>A0A5C0UHE5</accession>
<dbReference type="GO" id="GO:0000287">
    <property type="term" value="F:magnesium ion binding"/>
    <property type="evidence" value="ECO:0007669"/>
    <property type="project" value="InterPro"/>
</dbReference>
<dbReference type="AlphaFoldDB" id="A0A5C0UHE5"/>
<reference evidence="11 12" key="1">
    <citation type="submission" date="2019-08" db="EMBL/GenBank/DDBJ databases">
        <title>Highly reduced genomes of protist endosymbionts show evolutionary convergence.</title>
        <authorList>
            <person name="George E."/>
            <person name="Husnik F."/>
            <person name="Tashyreva D."/>
            <person name="Prokopchuk G."/>
            <person name="Horak A."/>
            <person name="Kwong W.K."/>
            <person name="Lukes J."/>
            <person name="Keeling P.J."/>
        </authorList>
    </citation>
    <scope>NUCLEOTIDE SEQUENCE [LARGE SCALE GENOMIC DNA]</scope>
    <source>
        <strain evidence="11">1604HC</strain>
    </source>
</reference>
<evidence type="ECO:0000313" key="12">
    <source>
        <dbReference type="Proteomes" id="UP000324924"/>
    </source>
</evidence>
<dbReference type="InterPro" id="IPR005841">
    <property type="entry name" value="Alpha-D-phosphohexomutase_SF"/>
</dbReference>
<feature type="domain" description="Alpha-D-phosphohexomutase alpha/beta/alpha" evidence="10">
    <location>
        <begin position="260"/>
        <end position="353"/>
    </location>
</feature>
<evidence type="ECO:0000256" key="4">
    <source>
        <dbReference type="ARBA" id="ARBA00022723"/>
    </source>
</evidence>
<dbReference type="PANTHER" id="PTHR43771">
    <property type="entry name" value="PHOSPHOMANNOMUTASE"/>
    <property type="match status" value="1"/>
</dbReference>
<keyword evidence="3" id="KW-0597">Phosphoprotein</keyword>
<dbReference type="Pfam" id="PF02878">
    <property type="entry name" value="PGM_PMM_I"/>
    <property type="match status" value="1"/>
</dbReference>
<evidence type="ECO:0000259" key="8">
    <source>
        <dbReference type="Pfam" id="PF02878"/>
    </source>
</evidence>
<dbReference type="InterPro" id="IPR005844">
    <property type="entry name" value="A-D-PHexomutase_a/b/a-I"/>
</dbReference>
<protein>
    <recommendedName>
        <fullName evidence="13">Phosphomannomutase/phosphoglucomutase</fullName>
    </recommendedName>
</protein>
<dbReference type="InterPro" id="IPR005846">
    <property type="entry name" value="A-D-PHexomutase_a/b/a-III"/>
</dbReference>
<dbReference type="PANTHER" id="PTHR43771:SF2">
    <property type="entry name" value="PHOSPHOMANNOMUTASE_PHOSPHOGLUCOMUTASE"/>
    <property type="match status" value="1"/>
</dbReference>
<keyword evidence="5 7" id="KW-0460">Magnesium</keyword>
<keyword evidence="12" id="KW-1185">Reference proteome</keyword>
<dbReference type="OrthoDB" id="9803322at2"/>
<dbReference type="Gene3D" id="3.40.120.10">
    <property type="entry name" value="Alpha-D-Glucose-1,6-Bisphosphate, subunit A, domain 3"/>
    <property type="match status" value="3"/>
</dbReference>
<organism evidence="11 12">
    <name type="scientific">Candidatus Nesciobacter abundans</name>
    <dbReference type="NCBI Taxonomy" id="2601668"/>
    <lineage>
        <taxon>Bacteria</taxon>
        <taxon>Pseudomonadati</taxon>
        <taxon>Pseudomonadota</taxon>
        <taxon>Alphaproteobacteria</taxon>
        <taxon>Holosporales</taxon>
        <taxon>Holosporaceae</taxon>
        <taxon>Candidatus Nesciobacter</taxon>
    </lineage>
</organism>
<dbReference type="InterPro" id="IPR016066">
    <property type="entry name" value="A-D-PHexomutase_CS"/>
</dbReference>
<comment type="similarity">
    <text evidence="2 7">Belongs to the phosphohexose mutase family.</text>
</comment>
<keyword evidence="6" id="KW-0413">Isomerase</keyword>